<evidence type="ECO:0000259" key="8">
    <source>
        <dbReference type="SMART" id="SM01267"/>
    </source>
</evidence>
<dbReference type="InterPro" id="IPR040159">
    <property type="entry name" value="CLS_fam"/>
</dbReference>
<dbReference type="STRING" id="930990.A0A067M0J6"/>
<dbReference type="SUPFAM" id="SSF49417">
    <property type="entry name" value="p53-like transcription factors"/>
    <property type="match status" value="1"/>
</dbReference>
<keyword evidence="5" id="KW-0804">Transcription</keyword>
<feature type="domain" description="Beta-trefoil DNA-binding" evidence="9">
    <location>
        <begin position="273"/>
        <end position="474"/>
    </location>
</feature>
<dbReference type="FunCoup" id="A0A067M0J6">
    <property type="interactions" value="188"/>
</dbReference>
<comment type="similarity">
    <text evidence="2">Belongs to the Su(H) family.</text>
</comment>
<protein>
    <recommendedName>
        <fullName evidence="12">Beta-trefoil DNA-binding domain-containing protein</fullName>
    </recommendedName>
</protein>
<reference evidence="11" key="1">
    <citation type="journal article" date="2014" name="Proc. Natl. Acad. Sci. U.S.A.">
        <title>Extensive sampling of basidiomycete genomes demonstrates inadequacy of the white-rot/brown-rot paradigm for wood decay fungi.</title>
        <authorList>
            <person name="Riley R."/>
            <person name="Salamov A.A."/>
            <person name="Brown D.W."/>
            <person name="Nagy L.G."/>
            <person name="Floudas D."/>
            <person name="Held B.W."/>
            <person name="Levasseur A."/>
            <person name="Lombard V."/>
            <person name="Morin E."/>
            <person name="Otillar R."/>
            <person name="Lindquist E.A."/>
            <person name="Sun H."/>
            <person name="LaButti K.M."/>
            <person name="Schmutz J."/>
            <person name="Jabbour D."/>
            <person name="Luo H."/>
            <person name="Baker S.E."/>
            <person name="Pisabarro A.G."/>
            <person name="Walton J.D."/>
            <person name="Blanchette R.A."/>
            <person name="Henrissat B."/>
            <person name="Martin F."/>
            <person name="Cullen D."/>
            <person name="Hibbett D.S."/>
            <person name="Grigoriev I.V."/>
        </authorList>
    </citation>
    <scope>NUCLEOTIDE SEQUENCE [LARGE SCALE GENOMIC DNA]</scope>
    <source>
        <strain evidence="11">FD-172 SS1</strain>
    </source>
</reference>
<dbReference type="GO" id="GO:0001228">
    <property type="term" value="F:DNA-binding transcription activator activity, RNA polymerase II-specific"/>
    <property type="evidence" value="ECO:0007669"/>
    <property type="project" value="InterPro"/>
</dbReference>
<evidence type="ECO:0008006" key="12">
    <source>
        <dbReference type="Google" id="ProtNLM"/>
    </source>
</evidence>
<feature type="compositionally biased region" description="Polar residues" evidence="7">
    <location>
        <begin position="710"/>
        <end position="725"/>
    </location>
</feature>
<evidence type="ECO:0000313" key="10">
    <source>
        <dbReference type="EMBL" id="KDQ09258.1"/>
    </source>
</evidence>
<evidence type="ECO:0000256" key="2">
    <source>
        <dbReference type="ARBA" id="ARBA00009704"/>
    </source>
</evidence>
<dbReference type="InParanoid" id="A0A067M0J6"/>
<dbReference type="SMART" id="SM01267">
    <property type="entry name" value="LAG1_DNAbind"/>
    <property type="match status" value="1"/>
</dbReference>
<feature type="region of interest" description="Disordered" evidence="7">
    <location>
        <begin position="1"/>
        <end position="30"/>
    </location>
</feature>
<accession>A0A067M0J6</accession>
<dbReference type="OrthoDB" id="5600360at2759"/>
<feature type="region of interest" description="Disordered" evidence="7">
    <location>
        <begin position="48"/>
        <end position="106"/>
    </location>
</feature>
<dbReference type="GO" id="GO:0005634">
    <property type="term" value="C:nucleus"/>
    <property type="evidence" value="ECO:0007669"/>
    <property type="project" value="UniProtKB-SubCell"/>
</dbReference>
<keyword evidence="11" id="KW-1185">Reference proteome</keyword>
<feature type="compositionally biased region" description="Polar residues" evidence="7">
    <location>
        <begin position="588"/>
        <end position="606"/>
    </location>
</feature>
<feature type="compositionally biased region" description="Low complexity" evidence="7">
    <location>
        <begin position="334"/>
        <end position="348"/>
    </location>
</feature>
<gene>
    <name evidence="10" type="ORF">BOTBODRAFT_37170</name>
</gene>
<proteinExistence type="inferred from homology"/>
<dbReference type="Gene3D" id="2.80.10.50">
    <property type="match status" value="1"/>
</dbReference>
<dbReference type="Pfam" id="PF09271">
    <property type="entry name" value="LAG1-DNAbind"/>
    <property type="match status" value="2"/>
</dbReference>
<keyword evidence="6" id="KW-0539">Nucleus</keyword>
<dbReference type="GO" id="GO:0000978">
    <property type="term" value="F:RNA polymerase II cis-regulatory region sequence-specific DNA binding"/>
    <property type="evidence" value="ECO:0007669"/>
    <property type="project" value="InterPro"/>
</dbReference>
<keyword evidence="3" id="KW-0805">Transcription regulation</keyword>
<feature type="domain" description="RBP-J/Cbf11/Cbf12 DNA binding" evidence="8">
    <location>
        <begin position="139"/>
        <end position="272"/>
    </location>
</feature>
<feature type="compositionally biased region" description="Low complexity" evidence="7">
    <location>
        <begin position="642"/>
        <end position="652"/>
    </location>
</feature>
<evidence type="ECO:0000256" key="3">
    <source>
        <dbReference type="ARBA" id="ARBA00023015"/>
    </source>
</evidence>
<evidence type="ECO:0000256" key="5">
    <source>
        <dbReference type="ARBA" id="ARBA00023163"/>
    </source>
</evidence>
<dbReference type="InterPro" id="IPR037095">
    <property type="entry name" value="RBP-J/Cbf11_DNA-bd_sf"/>
</dbReference>
<dbReference type="EMBL" id="KL198080">
    <property type="protein sequence ID" value="KDQ09258.1"/>
    <property type="molecule type" value="Genomic_DNA"/>
</dbReference>
<feature type="compositionally biased region" description="Polar residues" evidence="7">
    <location>
        <begin position="73"/>
        <end position="98"/>
    </location>
</feature>
<dbReference type="SMART" id="SM01268">
    <property type="entry name" value="BTD"/>
    <property type="match status" value="1"/>
</dbReference>
<evidence type="ECO:0000256" key="1">
    <source>
        <dbReference type="ARBA" id="ARBA00004123"/>
    </source>
</evidence>
<name>A0A067M0J6_BOTB1</name>
<feature type="region of interest" description="Disordered" evidence="7">
    <location>
        <begin position="559"/>
        <end position="606"/>
    </location>
</feature>
<evidence type="ECO:0000256" key="6">
    <source>
        <dbReference type="ARBA" id="ARBA00023242"/>
    </source>
</evidence>
<feature type="region of interest" description="Disordered" evidence="7">
    <location>
        <begin position="642"/>
        <end position="725"/>
    </location>
</feature>
<organism evidence="10 11">
    <name type="scientific">Botryobasidium botryosum (strain FD-172 SS1)</name>
    <dbReference type="NCBI Taxonomy" id="930990"/>
    <lineage>
        <taxon>Eukaryota</taxon>
        <taxon>Fungi</taxon>
        <taxon>Dikarya</taxon>
        <taxon>Basidiomycota</taxon>
        <taxon>Agaricomycotina</taxon>
        <taxon>Agaricomycetes</taxon>
        <taxon>Cantharellales</taxon>
        <taxon>Botryobasidiaceae</taxon>
        <taxon>Botryobasidium</taxon>
    </lineage>
</organism>
<feature type="compositionally biased region" description="Polar residues" evidence="7">
    <location>
        <begin position="48"/>
        <end position="59"/>
    </location>
</feature>
<feature type="region of interest" description="Disordered" evidence="7">
    <location>
        <begin position="325"/>
        <end position="348"/>
    </location>
</feature>
<dbReference type="InterPro" id="IPR015351">
    <property type="entry name" value="RBP-J/Cbf11/Cbf12_DNA-bd"/>
</dbReference>
<dbReference type="InterPro" id="IPR015350">
    <property type="entry name" value="Beta-trefoil_DNA-bd_dom"/>
</dbReference>
<evidence type="ECO:0000259" key="9">
    <source>
        <dbReference type="SMART" id="SM01268"/>
    </source>
</evidence>
<evidence type="ECO:0000256" key="4">
    <source>
        <dbReference type="ARBA" id="ARBA00023125"/>
    </source>
</evidence>
<dbReference type="AlphaFoldDB" id="A0A067M0J6"/>
<dbReference type="SUPFAM" id="SSF110217">
    <property type="entry name" value="DNA-binding protein LAG-1 (CSL)"/>
    <property type="match status" value="1"/>
</dbReference>
<dbReference type="Proteomes" id="UP000027195">
    <property type="component" value="Unassembled WGS sequence"/>
</dbReference>
<comment type="subcellular location">
    <subcellularLocation>
        <location evidence="1">Nucleus</location>
    </subcellularLocation>
</comment>
<dbReference type="PANTHER" id="PTHR10665">
    <property type="entry name" value="RECOMBINING BINDING PROTEIN SUPPRESSOR OF HAIRLESS"/>
    <property type="match status" value="1"/>
</dbReference>
<evidence type="ECO:0000313" key="11">
    <source>
        <dbReference type="Proteomes" id="UP000027195"/>
    </source>
</evidence>
<sequence length="791" mass="83334">MASSSSGGASGSLQRPASPPGSADVHFSGRGVSPATAAMSIQSLLAASQRIATPRSQGSDWDPPRDQAGEMMYSTSHITDSLQQSQDPTSADTSQTTIGKRKREHTIAEDYGGKVARTTQEHANRSSGSQLQPAHNVTTVSCLHAAVAQKSYGSEKRFLCPPPVVRIESPMKEMRVQELAMTIVTENNERSSDQRAVLDDSMQASFKYLHVGGSSKSKTFQLVLDISEPSRPDGGSGGAGADPNRPWATFDSAPVTIISKPSKKTAKTRNITSCILIGGPVSLFNRINSQTVRTKYMTIERGRLSASNLSWSAFNVNVTRSFSESLSPSEQHNAPSTSTARPPPSAAAGPQALLYGSEIILTDPLTGISSDPLIVMKVDRGRICVDDGGPVSQMQKIALQHVNENGTRYYLSAANMLHPGGVNGYPVSGAPGSSGAQMEGRSPHALNYQVPRVTEEIRNGISYQVDEVDDYLCWTIVGISKFQYTFFDSTGSARGIPSTPITPFPSLISPPVYRPATHTLELTLSNFIHSDPHTNVPDSLEVWLGELGPLRQRVYQSNPATLPAGQSGGPSGPPGVRTGADSNKSDSHSQPSDPALRTFTSILPNGVLPNSPQSAAPTILILDMPPLADIIRAIHGSSAGLPPGLGPQALQSSQAPRAPSPLGSEKGKEREVPSAGDRNPDAYVISDDMSAPTLAGPESAHPTGHPPHSDLTSGSSHGNPIPTHTSTMHALPILFVRPSVGIGHHSGRSVVVENVLHGSSGAGSTGEEWLASAQVAAAAEGGLHGWTLRTM</sequence>
<evidence type="ECO:0000256" key="7">
    <source>
        <dbReference type="SAM" id="MobiDB-lite"/>
    </source>
</evidence>
<dbReference type="InterPro" id="IPR036358">
    <property type="entry name" value="BTD_sf"/>
</dbReference>
<dbReference type="InterPro" id="IPR008967">
    <property type="entry name" value="p53-like_TF_DNA-bd_sf"/>
</dbReference>
<keyword evidence="4" id="KW-0238">DNA-binding</keyword>
<dbReference type="Gene3D" id="2.60.40.1450">
    <property type="entry name" value="LAG1, DNA binding domain"/>
    <property type="match status" value="1"/>
</dbReference>
<dbReference type="HOGENOM" id="CLU_015849_0_0_1"/>
<dbReference type="Pfam" id="PF09270">
    <property type="entry name" value="BTD"/>
    <property type="match status" value="1"/>
</dbReference>